<feature type="region of interest" description="Disordered" evidence="15">
    <location>
        <begin position="139"/>
        <end position="158"/>
    </location>
</feature>
<evidence type="ECO:0000256" key="7">
    <source>
        <dbReference type="ARBA" id="ARBA00022692"/>
    </source>
</evidence>
<evidence type="ECO:0000313" key="17">
    <source>
        <dbReference type="EMBL" id="GHA79254.1"/>
    </source>
</evidence>
<evidence type="ECO:0000256" key="15">
    <source>
        <dbReference type="SAM" id="MobiDB-lite"/>
    </source>
</evidence>
<evidence type="ECO:0000256" key="13">
    <source>
        <dbReference type="ARBA" id="ARBA00048390"/>
    </source>
</evidence>
<protein>
    <recommendedName>
        <fullName evidence="4 14">Protoporphyrinogen IX oxidase</fullName>
        <ecNumber evidence="14">1.3.99.-</ecNumber>
    </recommendedName>
</protein>
<keyword evidence="11 14" id="KW-0408">Iron</keyword>
<feature type="compositionally biased region" description="Pro residues" evidence="15">
    <location>
        <begin position="139"/>
        <end position="148"/>
    </location>
</feature>
<evidence type="ECO:0000256" key="12">
    <source>
        <dbReference type="ARBA" id="ARBA00023136"/>
    </source>
</evidence>
<proteinExistence type="inferred from homology"/>
<accession>A0A918W8W1</accession>
<feature type="transmembrane region" description="Helical" evidence="16">
    <location>
        <begin position="76"/>
        <end position="102"/>
    </location>
</feature>
<evidence type="ECO:0000256" key="11">
    <source>
        <dbReference type="ARBA" id="ARBA00023004"/>
    </source>
</evidence>
<feature type="transmembrane region" description="Helical" evidence="16">
    <location>
        <begin position="6"/>
        <end position="28"/>
    </location>
</feature>
<keyword evidence="12 14" id="KW-0472">Membrane</keyword>
<evidence type="ECO:0000256" key="10">
    <source>
        <dbReference type="ARBA" id="ARBA00023002"/>
    </source>
</evidence>
<evidence type="ECO:0000256" key="1">
    <source>
        <dbReference type="ARBA" id="ARBA00004651"/>
    </source>
</evidence>
<feature type="transmembrane region" description="Helical" evidence="16">
    <location>
        <begin position="49"/>
        <end position="70"/>
    </location>
</feature>
<comment type="catalytic activity">
    <reaction evidence="13 14">
        <text>protoporphyrinogen IX + 3 A = protoporphyrin IX + 3 AH2</text>
        <dbReference type="Rhea" id="RHEA:62000"/>
        <dbReference type="ChEBI" id="CHEBI:13193"/>
        <dbReference type="ChEBI" id="CHEBI:17499"/>
        <dbReference type="ChEBI" id="CHEBI:57306"/>
        <dbReference type="ChEBI" id="CHEBI:57307"/>
    </reaction>
</comment>
<dbReference type="PANTHER" id="PTHR40255:SF1">
    <property type="entry name" value="PROTOPORPHYRINOGEN IX OXIDASE"/>
    <property type="match status" value="1"/>
</dbReference>
<dbReference type="EMBL" id="BMYD01000002">
    <property type="protein sequence ID" value="GHA79254.1"/>
    <property type="molecule type" value="Genomic_DNA"/>
</dbReference>
<evidence type="ECO:0000256" key="14">
    <source>
        <dbReference type="PIRNR" id="PIRNR004638"/>
    </source>
</evidence>
<keyword evidence="10" id="KW-0560">Oxidoreductase</keyword>
<dbReference type="InterPro" id="IPR005265">
    <property type="entry name" value="HemJ-like"/>
</dbReference>
<feature type="compositionally biased region" description="Low complexity" evidence="15">
    <location>
        <begin position="149"/>
        <end position="158"/>
    </location>
</feature>
<evidence type="ECO:0000256" key="4">
    <source>
        <dbReference type="ARBA" id="ARBA00017504"/>
    </source>
</evidence>
<keyword evidence="18" id="KW-1185">Reference proteome</keyword>
<dbReference type="AlphaFoldDB" id="A0A918W8W1"/>
<dbReference type="EC" id="1.3.99.-" evidence="14"/>
<evidence type="ECO:0000256" key="3">
    <source>
        <dbReference type="ARBA" id="ARBA00006501"/>
    </source>
</evidence>
<keyword evidence="9 16" id="KW-1133">Transmembrane helix</keyword>
<feature type="transmembrane region" description="Helical" evidence="16">
    <location>
        <begin position="114"/>
        <end position="134"/>
    </location>
</feature>
<reference evidence="17" key="1">
    <citation type="journal article" date="2014" name="Int. J. Syst. Evol. Microbiol.">
        <title>Complete genome sequence of Corynebacterium casei LMG S-19264T (=DSM 44701T), isolated from a smear-ripened cheese.</title>
        <authorList>
            <consortium name="US DOE Joint Genome Institute (JGI-PGF)"/>
            <person name="Walter F."/>
            <person name="Albersmeier A."/>
            <person name="Kalinowski J."/>
            <person name="Ruckert C."/>
        </authorList>
    </citation>
    <scope>NUCLEOTIDE SEQUENCE</scope>
    <source>
        <strain evidence="17">KCTC 23077</strain>
    </source>
</reference>
<evidence type="ECO:0000256" key="5">
    <source>
        <dbReference type="ARBA" id="ARBA00022475"/>
    </source>
</evidence>
<evidence type="ECO:0000256" key="2">
    <source>
        <dbReference type="ARBA" id="ARBA00005073"/>
    </source>
</evidence>
<keyword evidence="5 14" id="KW-1003">Cell membrane</keyword>
<keyword evidence="6 14" id="KW-0349">Heme</keyword>
<keyword evidence="8 14" id="KW-0479">Metal-binding</keyword>
<evidence type="ECO:0000256" key="9">
    <source>
        <dbReference type="ARBA" id="ARBA00022989"/>
    </source>
</evidence>
<name>A0A918W8W1_9GAMM</name>
<dbReference type="GO" id="GO:0070818">
    <property type="term" value="F:protoporphyrinogen oxidase activity"/>
    <property type="evidence" value="ECO:0007669"/>
    <property type="project" value="UniProtKB-UniRule"/>
</dbReference>
<reference evidence="17" key="2">
    <citation type="submission" date="2020-09" db="EMBL/GenBank/DDBJ databases">
        <authorList>
            <person name="Sun Q."/>
            <person name="Kim S."/>
        </authorList>
    </citation>
    <scope>NUCLEOTIDE SEQUENCE</scope>
    <source>
        <strain evidence="17">KCTC 23077</strain>
    </source>
</reference>
<sequence length="158" mass="16924">MEFWLKVGHIAAMSVWFTGLFFLPRLFVARHRGERDAELDFFVPVAGALYFRLMSPAGLLTIAFGIALIATGPSGAWLLMKLLVVLAAVAVHLYLGVVMFALEHGRDRHGSGFYRALGALPLVLLLAIAALTGAKPRTLPPLPAPPEAAAPMPGTRAP</sequence>
<keyword evidence="7 16" id="KW-0812">Transmembrane</keyword>
<comment type="subcellular location">
    <subcellularLocation>
        <location evidence="1">Cell membrane</location>
        <topology evidence="1">Multi-pass membrane protein</topology>
    </subcellularLocation>
</comment>
<evidence type="ECO:0000256" key="6">
    <source>
        <dbReference type="ARBA" id="ARBA00022617"/>
    </source>
</evidence>
<evidence type="ECO:0000256" key="8">
    <source>
        <dbReference type="ARBA" id="ARBA00022723"/>
    </source>
</evidence>
<dbReference type="GO" id="GO:0005886">
    <property type="term" value="C:plasma membrane"/>
    <property type="evidence" value="ECO:0007669"/>
    <property type="project" value="UniProtKB-SubCell"/>
</dbReference>
<dbReference type="Proteomes" id="UP000646426">
    <property type="component" value="Unassembled WGS sequence"/>
</dbReference>
<comment type="caution">
    <text evidence="17">The sequence shown here is derived from an EMBL/GenBank/DDBJ whole genome shotgun (WGS) entry which is preliminary data.</text>
</comment>
<gene>
    <name evidence="17" type="ORF">GCM10007067_15910</name>
</gene>
<dbReference type="PIRSF" id="PIRSF004638">
    <property type="entry name" value="UCP004638"/>
    <property type="match status" value="1"/>
</dbReference>
<dbReference type="PANTHER" id="PTHR40255">
    <property type="entry name" value="UPF0093 MEMBRANE PROTEIN SLR1790"/>
    <property type="match status" value="1"/>
</dbReference>
<comment type="cofactor">
    <cofactor evidence="14">
        <name>heme b</name>
        <dbReference type="ChEBI" id="CHEBI:60344"/>
    </cofactor>
    <text evidence="14">Binds 1 heme b (iron(II)-protoporphyrin IX) group per subunit.</text>
</comment>
<dbReference type="Pfam" id="PF03653">
    <property type="entry name" value="UPF0093"/>
    <property type="match status" value="1"/>
</dbReference>
<comment type="similarity">
    <text evidence="3 14">Belongs to the HemJ family.</text>
</comment>
<comment type="pathway">
    <text evidence="2 14">Porphyrin-containing compound metabolism; protoporphyrin-IX biosynthesis; protoporphyrin-IX from protoporphyrinogen-IX: step 1/1.</text>
</comment>
<organism evidence="17 18">
    <name type="scientific">Cognatilysobacter bugurensis</name>
    <dbReference type="NCBI Taxonomy" id="543356"/>
    <lineage>
        <taxon>Bacteria</taxon>
        <taxon>Pseudomonadati</taxon>
        <taxon>Pseudomonadota</taxon>
        <taxon>Gammaproteobacteria</taxon>
        <taxon>Lysobacterales</taxon>
        <taxon>Lysobacteraceae</taxon>
        <taxon>Cognatilysobacter</taxon>
    </lineage>
</organism>
<comment type="function">
    <text evidence="14">Catalyzes the oxidation of protoporphyrinogen IX to protoporphyrin IX.</text>
</comment>
<dbReference type="GO" id="GO:0006782">
    <property type="term" value="P:protoporphyrinogen IX biosynthetic process"/>
    <property type="evidence" value="ECO:0007669"/>
    <property type="project" value="UniProtKB-UniRule"/>
</dbReference>
<dbReference type="GO" id="GO:0046872">
    <property type="term" value="F:metal ion binding"/>
    <property type="evidence" value="ECO:0007669"/>
    <property type="project" value="UniProtKB-UniRule"/>
</dbReference>
<evidence type="ECO:0000256" key="16">
    <source>
        <dbReference type="SAM" id="Phobius"/>
    </source>
</evidence>
<evidence type="ECO:0000313" key="18">
    <source>
        <dbReference type="Proteomes" id="UP000646426"/>
    </source>
</evidence>